<dbReference type="RefSeq" id="WP_245680014.1">
    <property type="nucleotide sequence ID" value="NZ_FNAG01000005.1"/>
</dbReference>
<feature type="signal peptide" evidence="1">
    <location>
        <begin position="1"/>
        <end position="23"/>
    </location>
</feature>
<dbReference type="InterPro" id="IPR008869">
    <property type="entry name" value="MlaC/ttg2D"/>
</dbReference>
<dbReference type="Gene3D" id="3.10.450.710">
    <property type="entry name" value="Tgt2/MlaC"/>
    <property type="match status" value="1"/>
</dbReference>
<dbReference type="PIRSF" id="PIRSF004649">
    <property type="entry name" value="MlaC"/>
    <property type="match status" value="1"/>
</dbReference>
<organism evidence="2 3">
    <name type="scientific">Aquimonas voraii</name>
    <dbReference type="NCBI Taxonomy" id="265719"/>
    <lineage>
        <taxon>Bacteria</taxon>
        <taxon>Pseudomonadati</taxon>
        <taxon>Pseudomonadota</taxon>
        <taxon>Gammaproteobacteria</taxon>
        <taxon>Lysobacterales</taxon>
        <taxon>Lysobacteraceae</taxon>
        <taxon>Aquimonas</taxon>
    </lineage>
</organism>
<dbReference type="Pfam" id="PF05494">
    <property type="entry name" value="MlaC"/>
    <property type="match status" value="1"/>
</dbReference>
<feature type="chain" id="PRO_5011471974" evidence="1">
    <location>
        <begin position="24"/>
        <end position="205"/>
    </location>
</feature>
<dbReference type="Proteomes" id="UP000199603">
    <property type="component" value="Unassembled WGS sequence"/>
</dbReference>
<dbReference type="AlphaFoldDB" id="A0A1G6WT12"/>
<sequence>MRITHLVQSSLLALLLCASVAVAANVRPAAIVEERTESVLKTLVEQRAEFSADRGKLDRFVETELDALFDREYSARLVLGRHSRGADPAKVSAFADALVKSLLKKYGAALLDADPSLDIKVAGETELRGGQIVRVASEIHRRGGAPVKVDYLFRPAGDAWLVFDVIVEGVSYVQTFRTQFDERLRRQSLDQVIEGLNRGEIDVEG</sequence>
<evidence type="ECO:0000256" key="1">
    <source>
        <dbReference type="SAM" id="SignalP"/>
    </source>
</evidence>
<dbReference type="PANTHER" id="PTHR36573:SF1">
    <property type="entry name" value="INTERMEMBRANE PHOSPHOLIPID TRANSPORT SYSTEM BINDING PROTEIN MLAC"/>
    <property type="match status" value="1"/>
</dbReference>
<dbReference type="InterPro" id="IPR042245">
    <property type="entry name" value="Tgt2/MlaC_sf"/>
</dbReference>
<evidence type="ECO:0000313" key="3">
    <source>
        <dbReference type="Proteomes" id="UP000199603"/>
    </source>
</evidence>
<accession>A0A1G6WT12</accession>
<dbReference type="STRING" id="265719.SAMN04488509_105153"/>
<dbReference type="EMBL" id="FNAG01000005">
    <property type="protein sequence ID" value="SDD69028.1"/>
    <property type="molecule type" value="Genomic_DNA"/>
</dbReference>
<keyword evidence="1" id="KW-0732">Signal</keyword>
<gene>
    <name evidence="2" type="ORF">SAMN04488509_105153</name>
</gene>
<name>A0A1G6WT12_9GAMM</name>
<reference evidence="2 3" key="1">
    <citation type="submission" date="2016-10" db="EMBL/GenBank/DDBJ databases">
        <authorList>
            <person name="de Groot N.N."/>
        </authorList>
    </citation>
    <scope>NUCLEOTIDE SEQUENCE [LARGE SCALE GENOMIC DNA]</scope>
    <source>
        <strain evidence="2 3">DSM 16957</strain>
    </source>
</reference>
<protein>
    <submittedName>
        <fullName evidence="2">MlaC protein</fullName>
    </submittedName>
</protein>
<keyword evidence="3" id="KW-1185">Reference proteome</keyword>
<proteinExistence type="predicted"/>
<evidence type="ECO:0000313" key="2">
    <source>
        <dbReference type="EMBL" id="SDD69028.1"/>
    </source>
</evidence>
<dbReference type="PANTHER" id="PTHR36573">
    <property type="entry name" value="INTERMEMBRANE PHOSPHOLIPID TRANSPORT SYSTEM BINDING PROTEIN MLAC"/>
    <property type="match status" value="1"/>
</dbReference>